<evidence type="ECO:0000256" key="1">
    <source>
        <dbReference type="ARBA" id="ARBA00004479"/>
    </source>
</evidence>
<evidence type="ECO:0000313" key="16">
    <source>
        <dbReference type="Proteomes" id="UP000694845"/>
    </source>
</evidence>
<evidence type="ECO:0000256" key="7">
    <source>
        <dbReference type="ARBA" id="ARBA00022777"/>
    </source>
</evidence>
<dbReference type="Gene3D" id="3.30.200.20">
    <property type="entry name" value="Phosphorylase Kinase, domain 1"/>
    <property type="match status" value="1"/>
</dbReference>
<keyword evidence="9" id="KW-1133">Transmembrane helix</keyword>
<dbReference type="PROSITE" id="PS00107">
    <property type="entry name" value="PROTEIN_KINASE_ATP"/>
    <property type="match status" value="1"/>
</dbReference>
<dbReference type="PANTHER" id="PTHR24416:SF613">
    <property type="entry name" value="RECEPTOR PROTEIN-TYROSINE KINASE"/>
    <property type="match status" value="1"/>
</dbReference>
<evidence type="ECO:0000259" key="15">
    <source>
        <dbReference type="PROSITE" id="PS50011"/>
    </source>
</evidence>
<keyword evidence="3" id="KW-0808">Transferase</keyword>
<dbReference type="OrthoDB" id="4062651at2759"/>
<dbReference type="GO" id="GO:0005524">
    <property type="term" value="F:ATP binding"/>
    <property type="evidence" value="ECO:0007669"/>
    <property type="project" value="UniProtKB-UniRule"/>
</dbReference>
<dbReference type="SMART" id="SM00219">
    <property type="entry name" value="TyrKc"/>
    <property type="match status" value="1"/>
</dbReference>
<keyword evidence="4" id="KW-0812">Transmembrane</keyword>
<keyword evidence="5" id="KW-0732">Signal</keyword>
<reference evidence="17" key="1">
    <citation type="submission" date="2025-08" db="UniProtKB">
        <authorList>
            <consortium name="RefSeq"/>
        </authorList>
    </citation>
    <scope>IDENTIFICATION</scope>
</reference>
<dbReference type="InterPro" id="IPR000719">
    <property type="entry name" value="Prot_kinase_dom"/>
</dbReference>
<evidence type="ECO:0000256" key="10">
    <source>
        <dbReference type="ARBA" id="ARBA00023136"/>
    </source>
</evidence>
<dbReference type="GeneID" id="110975390"/>
<organism evidence="16 17">
    <name type="scientific">Acanthaster planci</name>
    <name type="common">Crown-of-thorns starfish</name>
    <dbReference type="NCBI Taxonomy" id="133434"/>
    <lineage>
        <taxon>Eukaryota</taxon>
        <taxon>Metazoa</taxon>
        <taxon>Echinodermata</taxon>
        <taxon>Eleutherozoa</taxon>
        <taxon>Asterozoa</taxon>
        <taxon>Asteroidea</taxon>
        <taxon>Valvatacea</taxon>
        <taxon>Valvatida</taxon>
        <taxon>Acanthasteridae</taxon>
        <taxon>Acanthaster</taxon>
    </lineage>
</organism>
<evidence type="ECO:0000313" key="17">
    <source>
        <dbReference type="RefSeq" id="XP_022083533.1"/>
    </source>
</evidence>
<dbReference type="FunFam" id="1.10.510.10:FF:000190">
    <property type="entry name" value="Proto-oncogene tyrosine-protein kinase receptor Ret"/>
    <property type="match status" value="1"/>
</dbReference>
<dbReference type="OMA" id="CCTEDEG"/>
<proteinExistence type="predicted"/>
<dbReference type="Proteomes" id="UP000694845">
    <property type="component" value="Unplaced"/>
</dbReference>
<dbReference type="GO" id="GO:0007169">
    <property type="term" value="P:cell surface receptor protein tyrosine kinase signaling pathway"/>
    <property type="evidence" value="ECO:0007669"/>
    <property type="project" value="TreeGrafter"/>
</dbReference>
<dbReference type="InterPro" id="IPR001245">
    <property type="entry name" value="Ser-Thr/Tyr_kinase_cat_dom"/>
</dbReference>
<dbReference type="Pfam" id="PF07714">
    <property type="entry name" value="PK_Tyr_Ser-Thr"/>
    <property type="match status" value="1"/>
</dbReference>
<protein>
    <recommendedName>
        <fullName evidence="2">receptor protein-tyrosine kinase</fullName>
        <ecNumber evidence="2">2.7.10.1</ecNumber>
    </recommendedName>
</protein>
<name>A0A8B7XRQ8_ACAPL</name>
<dbReference type="EC" id="2.7.10.1" evidence="2"/>
<dbReference type="KEGG" id="aplc:110975390"/>
<keyword evidence="11" id="KW-0829">Tyrosine-protein kinase</keyword>
<dbReference type="PROSITE" id="PS00109">
    <property type="entry name" value="PROTEIN_KINASE_TYR"/>
    <property type="match status" value="1"/>
</dbReference>
<dbReference type="InterPro" id="IPR020635">
    <property type="entry name" value="Tyr_kinase_cat_dom"/>
</dbReference>
<dbReference type="GO" id="GO:0005886">
    <property type="term" value="C:plasma membrane"/>
    <property type="evidence" value="ECO:0007669"/>
    <property type="project" value="TreeGrafter"/>
</dbReference>
<dbReference type="PANTHER" id="PTHR24416">
    <property type="entry name" value="TYROSINE-PROTEIN KINASE RECEPTOR"/>
    <property type="match status" value="1"/>
</dbReference>
<evidence type="ECO:0000256" key="9">
    <source>
        <dbReference type="ARBA" id="ARBA00022989"/>
    </source>
</evidence>
<feature type="binding site" evidence="14">
    <location>
        <position position="99"/>
    </location>
    <ligand>
        <name>ATP</name>
        <dbReference type="ChEBI" id="CHEBI:30616"/>
    </ligand>
</feature>
<keyword evidence="10" id="KW-0472">Membrane</keyword>
<gene>
    <name evidence="17" type="primary">LOC110975390</name>
</gene>
<accession>A0A8B7XRQ8</accession>
<keyword evidence="16" id="KW-1185">Reference proteome</keyword>
<evidence type="ECO:0000256" key="8">
    <source>
        <dbReference type="ARBA" id="ARBA00022840"/>
    </source>
</evidence>
<dbReference type="AlphaFoldDB" id="A0A8B7XRQ8"/>
<dbReference type="PRINTS" id="PR00109">
    <property type="entry name" value="TYRKINASE"/>
</dbReference>
<evidence type="ECO:0000256" key="13">
    <source>
        <dbReference type="ARBA" id="ARBA00051243"/>
    </source>
</evidence>
<dbReference type="GO" id="GO:0004714">
    <property type="term" value="F:transmembrane receptor protein tyrosine kinase activity"/>
    <property type="evidence" value="ECO:0007669"/>
    <property type="project" value="UniProtKB-EC"/>
</dbReference>
<evidence type="ECO:0000256" key="3">
    <source>
        <dbReference type="ARBA" id="ARBA00022679"/>
    </source>
</evidence>
<keyword evidence="8 14" id="KW-0067">ATP-binding</keyword>
<evidence type="ECO:0000256" key="5">
    <source>
        <dbReference type="ARBA" id="ARBA00022729"/>
    </source>
</evidence>
<dbReference type="PROSITE" id="PS50011">
    <property type="entry name" value="PROTEIN_KINASE_DOM"/>
    <property type="match status" value="1"/>
</dbReference>
<dbReference type="InterPro" id="IPR050122">
    <property type="entry name" value="RTK"/>
</dbReference>
<keyword evidence="6 14" id="KW-0547">Nucleotide-binding</keyword>
<dbReference type="RefSeq" id="XP_022083533.1">
    <property type="nucleotide sequence ID" value="XM_022227841.1"/>
</dbReference>
<dbReference type="InterPro" id="IPR008266">
    <property type="entry name" value="Tyr_kinase_AS"/>
</dbReference>
<dbReference type="InterPro" id="IPR017441">
    <property type="entry name" value="Protein_kinase_ATP_BS"/>
</dbReference>
<dbReference type="CDD" id="cd00192">
    <property type="entry name" value="PTKc"/>
    <property type="match status" value="1"/>
</dbReference>
<feature type="domain" description="Protein kinase" evidence="15">
    <location>
        <begin position="68"/>
        <end position="333"/>
    </location>
</feature>
<dbReference type="InterPro" id="IPR011009">
    <property type="entry name" value="Kinase-like_dom_sf"/>
</dbReference>
<comment type="catalytic activity">
    <reaction evidence="13">
        <text>L-tyrosyl-[protein] + ATP = O-phospho-L-tyrosyl-[protein] + ADP + H(+)</text>
        <dbReference type="Rhea" id="RHEA:10596"/>
        <dbReference type="Rhea" id="RHEA-COMP:10136"/>
        <dbReference type="Rhea" id="RHEA-COMP:20101"/>
        <dbReference type="ChEBI" id="CHEBI:15378"/>
        <dbReference type="ChEBI" id="CHEBI:30616"/>
        <dbReference type="ChEBI" id="CHEBI:46858"/>
        <dbReference type="ChEBI" id="CHEBI:61978"/>
        <dbReference type="ChEBI" id="CHEBI:456216"/>
        <dbReference type="EC" id="2.7.10.1"/>
    </reaction>
</comment>
<evidence type="ECO:0000256" key="4">
    <source>
        <dbReference type="ARBA" id="ARBA00022692"/>
    </source>
</evidence>
<dbReference type="Gene3D" id="1.10.510.10">
    <property type="entry name" value="Transferase(Phosphotransferase) domain 1"/>
    <property type="match status" value="1"/>
</dbReference>
<evidence type="ECO:0000256" key="12">
    <source>
        <dbReference type="ARBA" id="ARBA00023180"/>
    </source>
</evidence>
<evidence type="ECO:0000256" key="2">
    <source>
        <dbReference type="ARBA" id="ARBA00011902"/>
    </source>
</evidence>
<evidence type="ECO:0000256" key="6">
    <source>
        <dbReference type="ARBA" id="ARBA00022741"/>
    </source>
</evidence>
<keyword evidence="7" id="KW-0418">Kinase</keyword>
<comment type="subcellular location">
    <subcellularLocation>
        <location evidence="1">Membrane</location>
        <topology evidence="1">Single-pass type I membrane protein</topology>
    </subcellularLocation>
</comment>
<evidence type="ECO:0000256" key="11">
    <source>
        <dbReference type="ARBA" id="ARBA00023137"/>
    </source>
</evidence>
<sequence>MVYLVRLRRNRCAQRGRQHAQSIDPAVEMTVVPYEDRITPVDVVPGVDQDFGLPAWAQKWGIPWNNLVVDERVLGRGNFGEVRSGAVKADGTWTKAAIKMIRGHTTCFKREDFIDEFWTMASIGYHPNIVLLLGACQHQDVLYVALEYLPHGDLRSYLQMARSQSDTDEDVLTWEQLAKIALDVARGMEHLAKAGVIHRDLAARNILIGEGMIAKVSDFGMSRGQDVYVQTSGKRVPLRWLAIESMIHQVYTTQSDVWSFGILLWEMATLGGTPYPSIRNEMLTEMLKKGYRLPKPDNCLDEMYTLMRDCWEEDPRNRPTFTDIVYVLTYRMVSQTQLKNVNVTGPRLGNYQGQIGQID</sequence>
<dbReference type="GO" id="GO:0043235">
    <property type="term" value="C:receptor complex"/>
    <property type="evidence" value="ECO:0007669"/>
    <property type="project" value="TreeGrafter"/>
</dbReference>
<keyword evidence="12" id="KW-0325">Glycoprotein</keyword>
<dbReference type="SUPFAM" id="SSF56112">
    <property type="entry name" value="Protein kinase-like (PK-like)"/>
    <property type="match status" value="1"/>
</dbReference>
<evidence type="ECO:0000256" key="14">
    <source>
        <dbReference type="PROSITE-ProRule" id="PRU10141"/>
    </source>
</evidence>